<dbReference type="AlphaFoldDB" id="A0A1G2CT00"/>
<gene>
    <name evidence="8" type="ORF">A2648_01570</name>
</gene>
<dbReference type="SUPFAM" id="SSF46767">
    <property type="entry name" value="Methylated DNA-protein cysteine methyltransferase, C-terminal domain"/>
    <property type="match status" value="1"/>
</dbReference>
<dbReference type="NCBIfam" id="TIGR00589">
    <property type="entry name" value="ogt"/>
    <property type="match status" value="1"/>
</dbReference>
<feature type="domain" description="Methylated-DNA-[protein]-cysteine S-methyltransferase DNA binding" evidence="7">
    <location>
        <begin position="2"/>
        <end position="81"/>
    </location>
</feature>
<proteinExistence type="predicted"/>
<evidence type="ECO:0000313" key="8">
    <source>
        <dbReference type="EMBL" id="OGZ04506.1"/>
    </source>
</evidence>
<dbReference type="InterPro" id="IPR001497">
    <property type="entry name" value="MethylDNA_cys_MeTrfase_AS"/>
</dbReference>
<comment type="catalytic activity">
    <reaction evidence="1">
        <text>a 4-O-methyl-thymidine in DNA + L-cysteinyl-[protein] = a thymidine in DNA + S-methyl-L-cysteinyl-[protein]</text>
        <dbReference type="Rhea" id="RHEA:53428"/>
        <dbReference type="Rhea" id="RHEA-COMP:10131"/>
        <dbReference type="Rhea" id="RHEA-COMP:10132"/>
        <dbReference type="Rhea" id="RHEA-COMP:13555"/>
        <dbReference type="Rhea" id="RHEA-COMP:13556"/>
        <dbReference type="ChEBI" id="CHEBI:29950"/>
        <dbReference type="ChEBI" id="CHEBI:82612"/>
        <dbReference type="ChEBI" id="CHEBI:137386"/>
        <dbReference type="ChEBI" id="CHEBI:137387"/>
        <dbReference type="EC" id="2.1.1.63"/>
    </reaction>
</comment>
<dbReference type="InterPro" id="IPR036388">
    <property type="entry name" value="WH-like_DNA-bd_sf"/>
</dbReference>
<evidence type="ECO:0000259" key="7">
    <source>
        <dbReference type="Pfam" id="PF01035"/>
    </source>
</evidence>
<evidence type="ECO:0000256" key="4">
    <source>
        <dbReference type="ARBA" id="ARBA00022763"/>
    </source>
</evidence>
<dbReference type="EMBL" id="MHLH01000005">
    <property type="protein sequence ID" value="OGZ04506.1"/>
    <property type="molecule type" value="Genomic_DNA"/>
</dbReference>
<dbReference type="STRING" id="1798657.A2648_01570"/>
<reference evidence="8 9" key="1">
    <citation type="journal article" date="2016" name="Nat. Commun.">
        <title>Thousands of microbial genomes shed light on interconnected biogeochemical processes in an aquifer system.</title>
        <authorList>
            <person name="Anantharaman K."/>
            <person name="Brown C.T."/>
            <person name="Hug L.A."/>
            <person name="Sharon I."/>
            <person name="Castelle C.J."/>
            <person name="Probst A.J."/>
            <person name="Thomas B.C."/>
            <person name="Singh A."/>
            <person name="Wilkins M.J."/>
            <person name="Karaoz U."/>
            <person name="Brodie E.L."/>
            <person name="Williams K.H."/>
            <person name="Hubbard S.S."/>
            <person name="Banfield J.F."/>
        </authorList>
    </citation>
    <scope>NUCLEOTIDE SEQUENCE [LARGE SCALE GENOMIC DNA]</scope>
</reference>
<evidence type="ECO:0000256" key="3">
    <source>
        <dbReference type="ARBA" id="ARBA00022679"/>
    </source>
</evidence>
<accession>A0A1G2CT00</accession>
<dbReference type="Gene3D" id="1.10.10.10">
    <property type="entry name" value="Winged helix-like DNA-binding domain superfamily/Winged helix DNA-binding domain"/>
    <property type="match status" value="1"/>
</dbReference>
<dbReference type="GO" id="GO:0032259">
    <property type="term" value="P:methylation"/>
    <property type="evidence" value="ECO:0007669"/>
    <property type="project" value="UniProtKB-KW"/>
</dbReference>
<evidence type="ECO:0000256" key="1">
    <source>
        <dbReference type="ARBA" id="ARBA00001286"/>
    </source>
</evidence>
<dbReference type="InterPro" id="IPR014048">
    <property type="entry name" value="MethylDNA_cys_MeTrfase_DNA-bd"/>
</dbReference>
<evidence type="ECO:0000313" key="9">
    <source>
        <dbReference type="Proteomes" id="UP000178841"/>
    </source>
</evidence>
<keyword evidence="5" id="KW-0234">DNA repair</keyword>
<sequence length="82" mass="9473">MNFKEKIWIIVRKIPRGKTLTYKEVARRAGRPMAYRAVGNILSTNHDPKIPCHRVIRSDGKIGNYNRGIRLKLEMLKNEGAL</sequence>
<dbReference type="PROSITE" id="PS00374">
    <property type="entry name" value="MGMT"/>
    <property type="match status" value="1"/>
</dbReference>
<dbReference type="GO" id="GO:0003908">
    <property type="term" value="F:methylated-DNA-[protein]-cysteine S-methyltransferase activity"/>
    <property type="evidence" value="ECO:0007669"/>
    <property type="project" value="UniProtKB-EC"/>
</dbReference>
<evidence type="ECO:0000256" key="6">
    <source>
        <dbReference type="ARBA" id="ARBA00049348"/>
    </source>
</evidence>
<dbReference type="PANTHER" id="PTHR10815">
    <property type="entry name" value="METHYLATED-DNA--PROTEIN-CYSTEINE METHYLTRANSFERASE"/>
    <property type="match status" value="1"/>
</dbReference>
<protein>
    <submittedName>
        <fullName evidence="8">6-O-methylguanine DNA methyltransferase</fullName>
    </submittedName>
</protein>
<comment type="caution">
    <text evidence="8">The sequence shown here is derived from an EMBL/GenBank/DDBJ whole genome shotgun (WGS) entry which is preliminary data.</text>
</comment>
<name>A0A1G2CT00_9BACT</name>
<keyword evidence="2 8" id="KW-0489">Methyltransferase</keyword>
<dbReference type="Proteomes" id="UP000178841">
    <property type="component" value="Unassembled WGS sequence"/>
</dbReference>
<dbReference type="PANTHER" id="PTHR10815:SF13">
    <property type="entry name" value="METHYLATED-DNA--PROTEIN-CYSTEINE METHYLTRANSFERASE"/>
    <property type="match status" value="1"/>
</dbReference>
<dbReference type="CDD" id="cd06445">
    <property type="entry name" value="ATase"/>
    <property type="match status" value="1"/>
</dbReference>
<dbReference type="GO" id="GO:0006281">
    <property type="term" value="P:DNA repair"/>
    <property type="evidence" value="ECO:0007669"/>
    <property type="project" value="UniProtKB-KW"/>
</dbReference>
<dbReference type="InterPro" id="IPR036217">
    <property type="entry name" value="MethylDNA_cys_MeTrfase_DNAb"/>
</dbReference>
<evidence type="ECO:0000256" key="2">
    <source>
        <dbReference type="ARBA" id="ARBA00022603"/>
    </source>
</evidence>
<evidence type="ECO:0000256" key="5">
    <source>
        <dbReference type="ARBA" id="ARBA00023204"/>
    </source>
</evidence>
<keyword evidence="4" id="KW-0227">DNA damage</keyword>
<dbReference type="Pfam" id="PF01035">
    <property type="entry name" value="DNA_binding_1"/>
    <property type="match status" value="1"/>
</dbReference>
<keyword evidence="3 8" id="KW-0808">Transferase</keyword>
<organism evidence="8 9">
    <name type="scientific">Candidatus Lloydbacteria bacterium RIFCSPHIGHO2_01_FULL_41_20</name>
    <dbReference type="NCBI Taxonomy" id="1798657"/>
    <lineage>
        <taxon>Bacteria</taxon>
        <taxon>Candidatus Lloydiibacteriota</taxon>
    </lineage>
</organism>
<comment type="catalytic activity">
    <reaction evidence="6">
        <text>a 6-O-methyl-2'-deoxyguanosine in DNA + L-cysteinyl-[protein] = S-methyl-L-cysteinyl-[protein] + a 2'-deoxyguanosine in DNA</text>
        <dbReference type="Rhea" id="RHEA:24000"/>
        <dbReference type="Rhea" id="RHEA-COMP:10131"/>
        <dbReference type="Rhea" id="RHEA-COMP:10132"/>
        <dbReference type="Rhea" id="RHEA-COMP:11367"/>
        <dbReference type="Rhea" id="RHEA-COMP:11368"/>
        <dbReference type="ChEBI" id="CHEBI:29950"/>
        <dbReference type="ChEBI" id="CHEBI:82612"/>
        <dbReference type="ChEBI" id="CHEBI:85445"/>
        <dbReference type="ChEBI" id="CHEBI:85448"/>
        <dbReference type="EC" id="2.1.1.63"/>
    </reaction>
</comment>